<accession>A0A398AS45</accession>
<feature type="compositionally biased region" description="Polar residues" evidence="1">
    <location>
        <begin position="84"/>
        <end position="93"/>
    </location>
</feature>
<feature type="region of interest" description="Disordered" evidence="1">
    <location>
        <begin position="84"/>
        <end position="122"/>
    </location>
</feature>
<gene>
    <name evidence="2" type="ORF">BRARA_A02438</name>
</gene>
<sequence length="122" mass="13080">MDGKGKARSSSSSSSSFTAQLFGLKEPSCSSSFKSIFPPPSKGTSENILSSKNGPIDYRKESATCNLSSSLYYGGQDIYSGSTSNHTYSTVNRAQPRGDDDASGNNSMDASRGNWWKGSLYY</sequence>
<proteinExistence type="predicted"/>
<evidence type="ECO:0000313" key="2">
    <source>
        <dbReference type="EMBL" id="RID79724.1"/>
    </source>
</evidence>
<evidence type="ECO:0000256" key="1">
    <source>
        <dbReference type="SAM" id="MobiDB-lite"/>
    </source>
</evidence>
<dbReference type="Proteomes" id="UP000264353">
    <property type="component" value="Chromosome A1"/>
</dbReference>
<feature type="compositionally biased region" description="Low complexity" evidence="1">
    <location>
        <begin position="27"/>
        <end position="36"/>
    </location>
</feature>
<evidence type="ECO:0000313" key="3">
    <source>
        <dbReference type="Proteomes" id="UP000264353"/>
    </source>
</evidence>
<dbReference type="PANTHER" id="PTHR33738">
    <property type="entry name" value="EMB|CAB82975.1"/>
    <property type="match status" value="1"/>
</dbReference>
<protein>
    <submittedName>
        <fullName evidence="2">Uncharacterized protein</fullName>
    </submittedName>
</protein>
<dbReference type="EMBL" id="CM010628">
    <property type="protein sequence ID" value="RID79724.1"/>
    <property type="molecule type" value="Genomic_DNA"/>
</dbReference>
<feature type="region of interest" description="Disordered" evidence="1">
    <location>
        <begin position="27"/>
        <end position="55"/>
    </location>
</feature>
<feature type="compositionally biased region" description="Polar residues" evidence="1">
    <location>
        <begin position="43"/>
        <end position="53"/>
    </location>
</feature>
<reference evidence="2 3" key="1">
    <citation type="submission" date="2018-06" db="EMBL/GenBank/DDBJ databases">
        <title>WGS assembly of Brassica rapa FPsc.</title>
        <authorList>
            <person name="Bowman J."/>
            <person name="Kohchi T."/>
            <person name="Yamato K."/>
            <person name="Jenkins J."/>
            <person name="Shu S."/>
            <person name="Ishizaki K."/>
            <person name="Yamaoka S."/>
            <person name="Nishihama R."/>
            <person name="Nakamura Y."/>
            <person name="Berger F."/>
            <person name="Adam C."/>
            <person name="Aki S."/>
            <person name="Althoff F."/>
            <person name="Araki T."/>
            <person name="Arteaga-Vazquez M."/>
            <person name="Balasubrmanian S."/>
            <person name="Bauer D."/>
            <person name="Boehm C."/>
            <person name="Briginshaw L."/>
            <person name="Caballero-Perez J."/>
            <person name="Catarino B."/>
            <person name="Chen F."/>
            <person name="Chiyoda S."/>
            <person name="Chovatia M."/>
            <person name="Davies K."/>
            <person name="Delmans M."/>
            <person name="Demura T."/>
            <person name="Dierschke T."/>
            <person name="Dolan L."/>
            <person name="Dorantes-Acosta A."/>
            <person name="Eklund D."/>
            <person name="Florent S."/>
            <person name="Flores-Sandoval E."/>
            <person name="Fujiyama A."/>
            <person name="Fukuzawa H."/>
            <person name="Galik B."/>
            <person name="Grimanelli D."/>
            <person name="Grimwood J."/>
            <person name="Grossniklaus U."/>
            <person name="Hamada T."/>
            <person name="Haseloff J."/>
            <person name="Hetherington A."/>
            <person name="Higo A."/>
            <person name="Hirakawa Y."/>
            <person name="Hundley H."/>
            <person name="Ikeda Y."/>
            <person name="Inoue K."/>
            <person name="Inoue S."/>
            <person name="Ishida S."/>
            <person name="Jia Q."/>
            <person name="Kakita M."/>
            <person name="Kanazawa T."/>
            <person name="Kawai Y."/>
            <person name="Kawashima T."/>
            <person name="Kennedy M."/>
            <person name="Kinose K."/>
            <person name="Kinoshita T."/>
            <person name="Kohara Y."/>
            <person name="Koide E."/>
            <person name="Komatsu K."/>
            <person name="Kopischke S."/>
            <person name="Kubo M."/>
            <person name="Kyozuka J."/>
            <person name="Lagercrantz U."/>
            <person name="Lin S."/>
            <person name="Lindquist E."/>
            <person name="Lipzen A."/>
            <person name="Lu C."/>
            <person name="Luna E."/>
            <person name="Martienssen R."/>
            <person name="Minamino N."/>
            <person name="Mizutani M."/>
            <person name="Mizutani M."/>
            <person name="Mochizuki N."/>
            <person name="Monte I."/>
            <person name="Mosher R."/>
            <person name="Nagasaki H."/>
            <person name="Nakagami H."/>
            <person name="Naramoto S."/>
            <person name="Nishitani K."/>
            <person name="Ohtani M."/>
            <person name="Okamoto T."/>
            <person name="Okumura M."/>
            <person name="Phillips J."/>
            <person name="Pollak B."/>
            <person name="Reinders A."/>
            <person name="Roevekamp M."/>
            <person name="Sano R."/>
            <person name="Sawa S."/>
            <person name="Schmid M."/>
            <person name="Shirakawa M."/>
            <person name="Solano R."/>
            <person name="Spunde A."/>
            <person name="Suetsugu N."/>
            <person name="Sugano S."/>
            <person name="Sugiyama A."/>
            <person name="Sun R."/>
            <person name="Suzuki Y."/>
            <person name="Takenaka M."/>
            <person name="Takezawa D."/>
            <person name="Tomogane H."/>
            <person name="Tsuzuki M."/>
            <person name="Ueda T."/>
            <person name="Umeda M."/>
            <person name="Ward J."/>
            <person name="Watanabe Y."/>
            <person name="Yazaki K."/>
            <person name="Yokoyama R."/>
            <person name="Yoshitake Y."/>
            <person name="Yotsui I."/>
            <person name="Zachgo S."/>
            <person name="Schmutz J."/>
        </authorList>
    </citation>
    <scope>NUCLEOTIDE SEQUENCE [LARGE SCALE GENOMIC DNA]</scope>
    <source>
        <strain evidence="3">cv. B-3</strain>
    </source>
</reference>
<dbReference type="PANTHER" id="PTHR33738:SF8">
    <property type="entry name" value="OS05G0454500 PROTEIN"/>
    <property type="match status" value="1"/>
</dbReference>
<name>A0A398AS45_BRACM</name>
<organism evidence="2 3">
    <name type="scientific">Brassica campestris</name>
    <name type="common">Field mustard</name>
    <dbReference type="NCBI Taxonomy" id="3711"/>
    <lineage>
        <taxon>Eukaryota</taxon>
        <taxon>Viridiplantae</taxon>
        <taxon>Streptophyta</taxon>
        <taxon>Embryophyta</taxon>
        <taxon>Tracheophyta</taxon>
        <taxon>Spermatophyta</taxon>
        <taxon>Magnoliopsida</taxon>
        <taxon>eudicotyledons</taxon>
        <taxon>Gunneridae</taxon>
        <taxon>Pentapetalae</taxon>
        <taxon>rosids</taxon>
        <taxon>malvids</taxon>
        <taxon>Brassicales</taxon>
        <taxon>Brassicaceae</taxon>
        <taxon>Brassiceae</taxon>
        <taxon>Brassica</taxon>
    </lineage>
</organism>
<dbReference type="AlphaFoldDB" id="A0A398AS45"/>